<evidence type="ECO:0000313" key="2">
    <source>
        <dbReference type="Proteomes" id="UP001501666"/>
    </source>
</evidence>
<accession>A0ABN3TE35</accession>
<protein>
    <submittedName>
        <fullName evidence="1">Protein phosphatase 2C domain-containing protein</fullName>
    </submittedName>
</protein>
<sequence>MVLQPRAPIVTTAERAGDGRTEDRIFVQPNAVIVLDGATSVELGPGSGGWYADMLGQELARRLASFEGHDLRDALADAIARLALTHDLRPGRAPSAAVTILRWTAQEVEGLVLCDTSLAVQTFGQITVLHDDRLRKLDHPARAAYLEAISTGSPFDRERLRQMQAFTREHRNRPGGYWVAEAVPEAAGEALRSVWPRQEVAAALLATDGAATGIDTYRVLDDWAAGFAMATDRGVEAMLDLVHQTELDDPQARRWPRFKTHDDKALAFVRFPQEA</sequence>
<dbReference type="EMBL" id="BAAATE010000062">
    <property type="protein sequence ID" value="GAA2700741.1"/>
    <property type="molecule type" value="Genomic_DNA"/>
</dbReference>
<reference evidence="1 2" key="1">
    <citation type="journal article" date="2019" name="Int. J. Syst. Evol. Microbiol.">
        <title>The Global Catalogue of Microorganisms (GCM) 10K type strain sequencing project: providing services to taxonomists for standard genome sequencing and annotation.</title>
        <authorList>
            <consortium name="The Broad Institute Genomics Platform"/>
            <consortium name="The Broad Institute Genome Sequencing Center for Infectious Disease"/>
            <person name="Wu L."/>
            <person name="Ma J."/>
        </authorList>
    </citation>
    <scope>NUCLEOTIDE SEQUENCE [LARGE SCALE GENOMIC DNA]</scope>
    <source>
        <strain evidence="1 2">JCM 6835</strain>
    </source>
</reference>
<organism evidence="1 2">
    <name type="scientific">Nonomuraea recticatena</name>
    <dbReference type="NCBI Taxonomy" id="46178"/>
    <lineage>
        <taxon>Bacteria</taxon>
        <taxon>Bacillati</taxon>
        <taxon>Actinomycetota</taxon>
        <taxon>Actinomycetes</taxon>
        <taxon>Streptosporangiales</taxon>
        <taxon>Streptosporangiaceae</taxon>
        <taxon>Nonomuraea</taxon>
    </lineage>
</organism>
<name>A0ABN3TE35_9ACTN</name>
<dbReference type="RefSeq" id="WP_346157703.1">
    <property type="nucleotide sequence ID" value="NZ_BAAATE010000062.1"/>
</dbReference>
<gene>
    <name evidence="1" type="ORF">GCM10010412_098050</name>
</gene>
<evidence type="ECO:0000313" key="1">
    <source>
        <dbReference type="EMBL" id="GAA2700741.1"/>
    </source>
</evidence>
<comment type="caution">
    <text evidence="1">The sequence shown here is derived from an EMBL/GenBank/DDBJ whole genome shotgun (WGS) entry which is preliminary data.</text>
</comment>
<dbReference type="Proteomes" id="UP001501666">
    <property type="component" value="Unassembled WGS sequence"/>
</dbReference>
<proteinExistence type="predicted"/>
<keyword evidence="2" id="KW-1185">Reference proteome</keyword>